<dbReference type="RefSeq" id="WP_379861430.1">
    <property type="nucleotide sequence ID" value="NZ_JBHMFC010000058.1"/>
</dbReference>
<feature type="transmembrane region" description="Helical" evidence="1">
    <location>
        <begin position="6"/>
        <end position="29"/>
    </location>
</feature>
<dbReference type="Proteomes" id="UP001589585">
    <property type="component" value="Unassembled WGS sequence"/>
</dbReference>
<sequence>MKIIKWLSILVFTAIIIVAFHWIGLIFIFSHGAGSGGTGLIKSYKFNLKTKNIKTEFDKTFDKNKIHFRDSVVDNSYRGFFNESLIIINLKKHNMEYIVESPIGSDSLYFYLIYINGKIDDDFGWFFYDKYKAIKLFEKEIIEPLSEKYKRIE</sequence>
<dbReference type="EMBL" id="JBHMFC010000058">
    <property type="protein sequence ID" value="MFB9057206.1"/>
    <property type="molecule type" value="Genomic_DNA"/>
</dbReference>
<reference evidence="2 3" key="1">
    <citation type="submission" date="2024-09" db="EMBL/GenBank/DDBJ databases">
        <authorList>
            <person name="Sun Q."/>
            <person name="Mori K."/>
        </authorList>
    </citation>
    <scope>NUCLEOTIDE SEQUENCE [LARGE SCALE GENOMIC DNA]</scope>
    <source>
        <strain evidence="2 3">CECT 8622</strain>
    </source>
</reference>
<keyword evidence="3" id="KW-1185">Reference proteome</keyword>
<proteinExistence type="predicted"/>
<accession>A0ABV5FCN8</accession>
<protein>
    <submittedName>
        <fullName evidence="2">Uncharacterized protein</fullName>
    </submittedName>
</protein>
<organism evidence="2 3">
    <name type="scientific">Mariniflexile ostreae</name>
    <dbReference type="NCBI Taxonomy" id="1520892"/>
    <lineage>
        <taxon>Bacteria</taxon>
        <taxon>Pseudomonadati</taxon>
        <taxon>Bacteroidota</taxon>
        <taxon>Flavobacteriia</taxon>
        <taxon>Flavobacteriales</taxon>
        <taxon>Flavobacteriaceae</taxon>
        <taxon>Mariniflexile</taxon>
    </lineage>
</organism>
<comment type="caution">
    <text evidence="2">The sequence shown here is derived from an EMBL/GenBank/DDBJ whole genome shotgun (WGS) entry which is preliminary data.</text>
</comment>
<gene>
    <name evidence="2" type="ORF">ACFFU9_10680</name>
</gene>
<keyword evidence="1" id="KW-0472">Membrane</keyword>
<evidence type="ECO:0000313" key="3">
    <source>
        <dbReference type="Proteomes" id="UP001589585"/>
    </source>
</evidence>
<keyword evidence="1" id="KW-0812">Transmembrane</keyword>
<keyword evidence="1" id="KW-1133">Transmembrane helix</keyword>
<name>A0ABV5FCN8_9FLAO</name>
<evidence type="ECO:0000313" key="2">
    <source>
        <dbReference type="EMBL" id="MFB9057206.1"/>
    </source>
</evidence>
<evidence type="ECO:0000256" key="1">
    <source>
        <dbReference type="SAM" id="Phobius"/>
    </source>
</evidence>